<dbReference type="PANTHER" id="PTHR43195:SF1">
    <property type="entry name" value="FI06132P-RELATED"/>
    <property type="match status" value="1"/>
</dbReference>
<proteinExistence type="predicted"/>
<feature type="non-terminal residue" evidence="3">
    <location>
        <position position="1"/>
    </location>
</feature>
<dbReference type="InterPro" id="IPR051424">
    <property type="entry name" value="Transketolase-like"/>
</dbReference>
<keyword evidence="1" id="KW-0808">Transferase</keyword>
<dbReference type="GO" id="GO:0004802">
    <property type="term" value="F:transketolase activity"/>
    <property type="evidence" value="ECO:0007669"/>
    <property type="project" value="TreeGrafter"/>
</dbReference>
<gene>
    <name evidence="3" type="ORF">S01H1_77192</name>
</gene>
<dbReference type="AlphaFoldDB" id="X0ZMK8"/>
<dbReference type="SUPFAM" id="SSF52518">
    <property type="entry name" value="Thiamin diphosphate-binding fold (THDP-binding)"/>
    <property type="match status" value="2"/>
</dbReference>
<feature type="domain" description="Transketolase N-terminal" evidence="2">
    <location>
        <begin position="17"/>
        <end position="147"/>
    </location>
</feature>
<dbReference type="Gene3D" id="3.40.50.970">
    <property type="match status" value="2"/>
</dbReference>
<dbReference type="PANTHER" id="PTHR43195">
    <property type="entry name" value="TRANSKETOLASE"/>
    <property type="match status" value="1"/>
</dbReference>
<name>X0ZMK8_9ZZZZ</name>
<protein>
    <recommendedName>
        <fullName evidence="2">Transketolase N-terminal domain-containing protein</fullName>
    </recommendedName>
</protein>
<sequence length="234" mass="25897">GLGMALSAKYIDKLPYRIYVLLGDSEMAEGSQWEAIQIASYYKLGNLVAILDVNRLGQRGETMLGRNTDVYEERVNAFGWKTIQVNGHNIEEINSAYNEASGDDGRPIMIIADTVKGKGVSFIEDIDGWHGKALSEDQKDTALAELGEVDKSLIGEIASPDDIKRVEYKPGPGITADSSSPEPGELISTRKAYGRALINIFRQFPDMVVLDAEVSNSTYSKIFKDSFPERFFEM</sequence>
<evidence type="ECO:0000313" key="3">
    <source>
        <dbReference type="EMBL" id="GAG49436.1"/>
    </source>
</evidence>
<accession>X0ZMK8</accession>
<dbReference type="InterPro" id="IPR029061">
    <property type="entry name" value="THDP-binding"/>
</dbReference>
<feature type="non-terminal residue" evidence="3">
    <location>
        <position position="234"/>
    </location>
</feature>
<dbReference type="GO" id="GO:0030976">
    <property type="term" value="F:thiamine pyrophosphate binding"/>
    <property type="evidence" value="ECO:0007669"/>
    <property type="project" value="TreeGrafter"/>
</dbReference>
<comment type="caution">
    <text evidence="3">The sequence shown here is derived from an EMBL/GenBank/DDBJ whole genome shotgun (WGS) entry which is preliminary data.</text>
</comment>
<organism evidence="3">
    <name type="scientific">marine sediment metagenome</name>
    <dbReference type="NCBI Taxonomy" id="412755"/>
    <lineage>
        <taxon>unclassified sequences</taxon>
        <taxon>metagenomes</taxon>
        <taxon>ecological metagenomes</taxon>
    </lineage>
</organism>
<dbReference type="EMBL" id="BARS01051867">
    <property type="protein sequence ID" value="GAG49436.1"/>
    <property type="molecule type" value="Genomic_DNA"/>
</dbReference>
<evidence type="ECO:0000259" key="2">
    <source>
        <dbReference type="Pfam" id="PF00456"/>
    </source>
</evidence>
<dbReference type="InterPro" id="IPR005474">
    <property type="entry name" value="Transketolase_N"/>
</dbReference>
<reference evidence="3" key="1">
    <citation type="journal article" date="2014" name="Front. Microbiol.">
        <title>High frequency of phylogenetically diverse reductive dehalogenase-homologous genes in deep subseafloor sedimentary metagenomes.</title>
        <authorList>
            <person name="Kawai M."/>
            <person name="Futagami T."/>
            <person name="Toyoda A."/>
            <person name="Takaki Y."/>
            <person name="Nishi S."/>
            <person name="Hori S."/>
            <person name="Arai W."/>
            <person name="Tsubouchi T."/>
            <person name="Morono Y."/>
            <person name="Uchiyama I."/>
            <person name="Ito T."/>
            <person name="Fujiyama A."/>
            <person name="Inagaki F."/>
            <person name="Takami H."/>
        </authorList>
    </citation>
    <scope>NUCLEOTIDE SEQUENCE</scope>
    <source>
        <strain evidence="3">Expedition CK06-06</strain>
    </source>
</reference>
<evidence type="ECO:0000256" key="1">
    <source>
        <dbReference type="ARBA" id="ARBA00022679"/>
    </source>
</evidence>
<dbReference type="Pfam" id="PF00456">
    <property type="entry name" value="Transketolase_N"/>
    <property type="match status" value="1"/>
</dbReference>